<proteinExistence type="predicted"/>
<evidence type="ECO:0000313" key="2">
    <source>
        <dbReference type="EMBL" id="KAK7532982.1"/>
    </source>
</evidence>
<dbReference type="GeneID" id="92033378"/>
<dbReference type="EMBL" id="JBBPEH010000010">
    <property type="protein sequence ID" value="KAK7532982.1"/>
    <property type="molecule type" value="Genomic_DNA"/>
</dbReference>
<sequence length="208" mass="23582">MHVVESELRRMDFRGGKDGYSKGRKRSKGWMCGIESLRVSERAREKRRREGKHSGLEWEGRDGTRRVWFRLWLSCRRLPAAVYMQSYRLLLLLLLLLLLHTVGHGGSGGVSLGGASLATHCSVRSLHLSSWLASHRRRRCPRCCISHNLTTPQRDRSLHSAFARFPPSPVQETKRTAQTARLLQILKKKKAGEVVDICATESIDGLSV</sequence>
<comment type="caution">
    <text evidence="2">The sequence shown here is derived from an EMBL/GenBank/DDBJ whole genome shotgun (WGS) entry which is preliminary data.</text>
</comment>
<evidence type="ECO:0000313" key="3">
    <source>
        <dbReference type="Proteomes" id="UP001360953"/>
    </source>
</evidence>
<name>A0ABR1LGX6_9PEZI</name>
<evidence type="ECO:0000256" key="1">
    <source>
        <dbReference type="SAM" id="Phobius"/>
    </source>
</evidence>
<protein>
    <submittedName>
        <fullName evidence="2">Uncharacterized protein</fullName>
    </submittedName>
</protein>
<reference evidence="2 3" key="1">
    <citation type="submission" date="2024-04" db="EMBL/GenBank/DDBJ databases">
        <title>Phyllosticta paracitricarpa is synonymous to the EU quarantine fungus P. citricarpa based on phylogenomic analyses.</title>
        <authorList>
            <consortium name="Lawrence Berkeley National Laboratory"/>
            <person name="Van ingen-buijs V.A."/>
            <person name="Van westerhoven A.C."/>
            <person name="Haridas S."/>
            <person name="Skiadas P."/>
            <person name="Martin F."/>
            <person name="Groenewald J.Z."/>
            <person name="Crous P.W."/>
            <person name="Seidl M.F."/>
        </authorList>
    </citation>
    <scope>NUCLEOTIDE SEQUENCE [LARGE SCALE GENOMIC DNA]</scope>
    <source>
        <strain evidence="2 3">CPC 17464</strain>
    </source>
</reference>
<accession>A0ABR1LGX6</accession>
<gene>
    <name evidence="2" type="ORF">J3D65DRAFT_62685</name>
</gene>
<organism evidence="2 3">
    <name type="scientific">Phyllosticta citribraziliensis</name>
    <dbReference type="NCBI Taxonomy" id="989973"/>
    <lineage>
        <taxon>Eukaryota</taxon>
        <taxon>Fungi</taxon>
        <taxon>Dikarya</taxon>
        <taxon>Ascomycota</taxon>
        <taxon>Pezizomycotina</taxon>
        <taxon>Dothideomycetes</taxon>
        <taxon>Dothideomycetes incertae sedis</taxon>
        <taxon>Botryosphaeriales</taxon>
        <taxon>Phyllostictaceae</taxon>
        <taxon>Phyllosticta</taxon>
    </lineage>
</organism>
<feature type="transmembrane region" description="Helical" evidence="1">
    <location>
        <begin position="86"/>
        <end position="103"/>
    </location>
</feature>
<keyword evidence="1" id="KW-0812">Transmembrane</keyword>
<dbReference type="Proteomes" id="UP001360953">
    <property type="component" value="Unassembled WGS sequence"/>
</dbReference>
<keyword evidence="1" id="KW-1133">Transmembrane helix</keyword>
<dbReference type="RefSeq" id="XP_066652375.1">
    <property type="nucleotide sequence ID" value="XM_066800472.1"/>
</dbReference>
<keyword evidence="3" id="KW-1185">Reference proteome</keyword>
<keyword evidence="1" id="KW-0472">Membrane</keyword>